<sequence length="309" mass="34573">MEHEQSRRLGKRRRKRCVILIVIVVLIVIVIIAVVLGLTLRQNKSEFKSTFLSRCEKFNQTDCQKVWDAFEQAYVNKDPCKVAVEAYDPLIVAAPFKPQCNRMMFWSKTKDVVHGFTEKRDCFVTLEDTLLGSVLDGLTWCGKEGSKGTFTTGCPGWSECENNPVRSFWRRISAAFADVACGDVTAMLSGSIDTPFNPTRKKAPAESGSGRGICCNRLEDSTKDMLWKTARDNNIFASIEVVRFQASRIKSLNVVMVLQQNAKSNCTDPSLKNLRQTLDTGITYSCKDVPESRIQECGAKPEIACGACW</sequence>
<reference evidence="8" key="1">
    <citation type="submission" date="2018-05" db="EMBL/GenBank/DDBJ databases">
        <authorList>
            <person name="Datahose"/>
        </authorList>
    </citation>
    <scope>NUCLEOTIDE SEQUENCE</scope>
</reference>
<dbReference type="GO" id="GO:0061809">
    <property type="term" value="F:NAD+ nucleosidase activity, cyclic ADP-ribose generating"/>
    <property type="evidence" value="ECO:0007669"/>
    <property type="project" value="UniProtKB-EC"/>
</dbReference>
<reference evidence="8" key="2">
    <citation type="submission" date="2025-08" db="UniProtKB">
        <authorList>
            <consortium name="Ensembl"/>
        </authorList>
    </citation>
    <scope>IDENTIFICATION</scope>
</reference>
<dbReference type="Ensembl" id="ENSACLT00000076677.1">
    <property type="protein sequence ID" value="ENSACLP00000052435.1"/>
    <property type="gene ID" value="ENSACLG00000006022.2"/>
</dbReference>
<keyword evidence="7" id="KW-0472">Membrane</keyword>
<dbReference type="GeneTree" id="ENSGT00390000017291"/>
<dbReference type="Gene3D" id="1.20.82.10">
    <property type="entry name" value="ADP Ribosyl Cyclase, Chain A, domain 1"/>
    <property type="match status" value="1"/>
</dbReference>
<evidence type="ECO:0000313" key="8">
    <source>
        <dbReference type="Ensembl" id="ENSACLP00000052435.1"/>
    </source>
</evidence>
<keyword evidence="4" id="KW-0378">Hydrolase</keyword>
<organism evidence="8 9">
    <name type="scientific">Astatotilapia calliptera</name>
    <name type="common">Eastern happy</name>
    <name type="synonym">Chromis callipterus</name>
    <dbReference type="NCBI Taxonomy" id="8154"/>
    <lineage>
        <taxon>Eukaryota</taxon>
        <taxon>Metazoa</taxon>
        <taxon>Chordata</taxon>
        <taxon>Craniata</taxon>
        <taxon>Vertebrata</taxon>
        <taxon>Euteleostomi</taxon>
        <taxon>Actinopterygii</taxon>
        <taxon>Neopterygii</taxon>
        <taxon>Teleostei</taxon>
        <taxon>Neoteleostei</taxon>
        <taxon>Acanthomorphata</taxon>
        <taxon>Ovalentaria</taxon>
        <taxon>Cichlomorphae</taxon>
        <taxon>Cichliformes</taxon>
        <taxon>Cichlidae</taxon>
        <taxon>African cichlids</taxon>
        <taxon>Pseudocrenilabrinae</taxon>
        <taxon>Haplochromini</taxon>
        <taxon>Astatotilapia</taxon>
    </lineage>
</organism>
<evidence type="ECO:0000256" key="4">
    <source>
        <dbReference type="ARBA" id="ARBA00022801"/>
    </source>
</evidence>
<dbReference type="EC" id="3.2.2.6" evidence="2"/>
<keyword evidence="7" id="KW-0812">Transmembrane</keyword>
<dbReference type="PANTHER" id="PTHR10912">
    <property type="entry name" value="ADP-RIBOSYL CYCLASE"/>
    <property type="match status" value="1"/>
</dbReference>
<evidence type="ECO:0000256" key="7">
    <source>
        <dbReference type="SAM" id="Phobius"/>
    </source>
</evidence>
<keyword evidence="5" id="KW-0520">NAD</keyword>
<name>A0AAX7T851_ASTCA</name>
<comment type="similarity">
    <text evidence="1">Belongs to the ADP-ribosyl cyclase family.</text>
</comment>
<dbReference type="GO" id="GO:0016849">
    <property type="term" value="F:phosphorus-oxygen lyase activity"/>
    <property type="evidence" value="ECO:0007669"/>
    <property type="project" value="TreeGrafter"/>
</dbReference>
<protein>
    <recommendedName>
        <fullName evidence="2">ADP-ribosyl cyclase/cyclic ADP-ribose hydrolase</fullName>
        <ecNumber evidence="2">3.2.2.6</ecNumber>
    </recommendedName>
</protein>
<dbReference type="GO" id="GO:0016740">
    <property type="term" value="F:transferase activity"/>
    <property type="evidence" value="ECO:0007669"/>
    <property type="project" value="UniProtKB-KW"/>
</dbReference>
<dbReference type="InterPro" id="IPR003193">
    <property type="entry name" value="ADP-ribosyl_cyclase"/>
</dbReference>
<accession>A0AAX7T851</accession>
<dbReference type="GO" id="GO:0005886">
    <property type="term" value="C:plasma membrane"/>
    <property type="evidence" value="ECO:0007669"/>
    <property type="project" value="TreeGrafter"/>
</dbReference>
<evidence type="ECO:0000256" key="2">
    <source>
        <dbReference type="ARBA" id="ARBA00011982"/>
    </source>
</evidence>
<evidence type="ECO:0000256" key="3">
    <source>
        <dbReference type="ARBA" id="ARBA00022679"/>
    </source>
</evidence>
<gene>
    <name evidence="8" type="primary">RAB38</name>
</gene>
<evidence type="ECO:0000256" key="6">
    <source>
        <dbReference type="ARBA" id="ARBA00023157"/>
    </source>
</evidence>
<dbReference type="PANTHER" id="PTHR10912:SF9">
    <property type="entry name" value="ADP-RIBOSYL CYCLASE_CYCLIC ADP-RIBOSE HYDROLASE"/>
    <property type="match status" value="1"/>
</dbReference>
<evidence type="ECO:0000256" key="1">
    <source>
        <dbReference type="ARBA" id="ARBA00005406"/>
    </source>
</evidence>
<keyword evidence="9" id="KW-1185">Reference proteome</keyword>
<evidence type="ECO:0000313" key="9">
    <source>
        <dbReference type="Proteomes" id="UP000265100"/>
    </source>
</evidence>
<dbReference type="GO" id="GO:0030890">
    <property type="term" value="P:positive regulation of B cell proliferation"/>
    <property type="evidence" value="ECO:0007669"/>
    <property type="project" value="TreeGrafter"/>
</dbReference>
<keyword evidence="7" id="KW-1133">Transmembrane helix</keyword>
<evidence type="ECO:0000256" key="5">
    <source>
        <dbReference type="ARBA" id="ARBA00023027"/>
    </source>
</evidence>
<keyword evidence="3" id="KW-0808">Transferase</keyword>
<dbReference type="Pfam" id="PF02267">
    <property type="entry name" value="Rib_hydrolayse"/>
    <property type="match status" value="2"/>
</dbReference>
<dbReference type="Gene3D" id="3.40.50.720">
    <property type="entry name" value="NAD(P)-binding Rossmann-like Domain"/>
    <property type="match status" value="2"/>
</dbReference>
<dbReference type="AlphaFoldDB" id="A0AAX7T851"/>
<dbReference type="SUPFAM" id="SSF52309">
    <property type="entry name" value="N-(deoxy)ribosyltransferase-like"/>
    <property type="match status" value="1"/>
</dbReference>
<dbReference type="Proteomes" id="UP000265100">
    <property type="component" value="Chromosome 9"/>
</dbReference>
<proteinExistence type="inferred from homology"/>
<reference evidence="8" key="3">
    <citation type="submission" date="2025-09" db="UniProtKB">
        <authorList>
            <consortium name="Ensembl"/>
        </authorList>
    </citation>
    <scope>IDENTIFICATION</scope>
</reference>
<keyword evidence="6" id="KW-1015">Disulfide bond</keyword>
<feature type="transmembrane region" description="Helical" evidence="7">
    <location>
        <begin position="17"/>
        <end position="40"/>
    </location>
</feature>